<dbReference type="EMBL" id="ML976812">
    <property type="protein sequence ID" value="KAF1964072.1"/>
    <property type="molecule type" value="Genomic_DNA"/>
</dbReference>
<evidence type="ECO:0000256" key="1">
    <source>
        <dbReference type="SAM" id="Phobius"/>
    </source>
</evidence>
<keyword evidence="3" id="KW-1185">Reference proteome</keyword>
<keyword evidence="1" id="KW-1133">Transmembrane helix</keyword>
<organism evidence="2 3">
    <name type="scientific">Bimuria novae-zelandiae CBS 107.79</name>
    <dbReference type="NCBI Taxonomy" id="1447943"/>
    <lineage>
        <taxon>Eukaryota</taxon>
        <taxon>Fungi</taxon>
        <taxon>Dikarya</taxon>
        <taxon>Ascomycota</taxon>
        <taxon>Pezizomycotina</taxon>
        <taxon>Dothideomycetes</taxon>
        <taxon>Pleosporomycetidae</taxon>
        <taxon>Pleosporales</taxon>
        <taxon>Massarineae</taxon>
        <taxon>Didymosphaeriaceae</taxon>
        <taxon>Bimuria</taxon>
    </lineage>
</organism>
<keyword evidence="1" id="KW-0472">Membrane</keyword>
<proteinExistence type="predicted"/>
<protein>
    <submittedName>
        <fullName evidence="2">Uncharacterized protein</fullName>
    </submittedName>
</protein>
<evidence type="ECO:0000313" key="2">
    <source>
        <dbReference type="EMBL" id="KAF1964072.1"/>
    </source>
</evidence>
<accession>A0A6A5UJW1</accession>
<dbReference type="AlphaFoldDB" id="A0A6A5UJW1"/>
<keyword evidence="1" id="KW-0812">Transmembrane</keyword>
<reference evidence="2" key="1">
    <citation type="journal article" date="2020" name="Stud. Mycol.">
        <title>101 Dothideomycetes genomes: a test case for predicting lifestyles and emergence of pathogens.</title>
        <authorList>
            <person name="Haridas S."/>
            <person name="Albert R."/>
            <person name="Binder M."/>
            <person name="Bloem J."/>
            <person name="Labutti K."/>
            <person name="Salamov A."/>
            <person name="Andreopoulos B."/>
            <person name="Baker S."/>
            <person name="Barry K."/>
            <person name="Bills G."/>
            <person name="Bluhm B."/>
            <person name="Cannon C."/>
            <person name="Castanera R."/>
            <person name="Culley D."/>
            <person name="Daum C."/>
            <person name="Ezra D."/>
            <person name="Gonzalez J."/>
            <person name="Henrissat B."/>
            <person name="Kuo A."/>
            <person name="Liang C."/>
            <person name="Lipzen A."/>
            <person name="Lutzoni F."/>
            <person name="Magnuson J."/>
            <person name="Mondo S."/>
            <person name="Nolan M."/>
            <person name="Ohm R."/>
            <person name="Pangilinan J."/>
            <person name="Park H.-J."/>
            <person name="Ramirez L."/>
            <person name="Alfaro M."/>
            <person name="Sun H."/>
            <person name="Tritt A."/>
            <person name="Yoshinaga Y."/>
            <person name="Zwiers L.-H."/>
            <person name="Turgeon B."/>
            <person name="Goodwin S."/>
            <person name="Spatafora J."/>
            <person name="Crous P."/>
            <person name="Grigoriev I."/>
        </authorList>
    </citation>
    <scope>NUCLEOTIDE SEQUENCE</scope>
    <source>
        <strain evidence="2">CBS 107.79</strain>
    </source>
</reference>
<sequence length="151" mass="16660">MALSLGSGGPTLHLKLAVYLRWEAARRGYEPERGCLRRCPVGRPLINSVPRSLFMPCIDLVHPGEGHSLAASVDPCIVAGLAFPVGLIAGQVIPFAILRDLVESQRREQLLGCGVLLRRLTRFKCYAYIEPCFEIGVLDHPLYVVEPGRRV</sequence>
<feature type="transmembrane region" description="Helical" evidence="1">
    <location>
        <begin position="77"/>
        <end position="98"/>
    </location>
</feature>
<name>A0A6A5UJW1_9PLEO</name>
<gene>
    <name evidence="2" type="ORF">BU23DRAFT_78323</name>
</gene>
<evidence type="ECO:0000313" key="3">
    <source>
        <dbReference type="Proteomes" id="UP000800036"/>
    </source>
</evidence>
<dbReference type="Proteomes" id="UP000800036">
    <property type="component" value="Unassembled WGS sequence"/>
</dbReference>